<dbReference type="AlphaFoldDB" id="A0A836KIG3"/>
<keyword evidence="3" id="KW-1185">Reference proteome</keyword>
<evidence type="ECO:0000313" key="2">
    <source>
        <dbReference type="EMBL" id="KAG5475431.1"/>
    </source>
</evidence>
<evidence type="ECO:0000313" key="3">
    <source>
        <dbReference type="Proteomes" id="UP000673552"/>
    </source>
</evidence>
<sequence>MQPTMASTGDRGGKGADVSLPSPLQTENMQPLSSAPNMIGLNTSLSRLDSMRAITPTVSGQNSPTEPSKRGSAIESPFFFEADRKAAAESSAPPPLESGGTDRSARTNARGGNGTSATDDSDSLPRSRTVHGRCGRRREASNWFDAEKPTNMNRPADTELSQNVRVVQDDVSDMEQLRREQAERAQRQKEQLAQPISDSPVGYHVALPRLNELDVTNSWDKLLRAMRNEYDMSCLTSCLSRELDEDVAWNPEMLLVQLTSDMLDAAELQKDGGEVYVPVDASDIGQMTGGEVTRKRKEKGSATAAPTTSSPTTAGAARELAKTSEKAAAAQPPPSLQKTTSMAVHMQATNAPAAAAPSSRNVSERVPTGATLRATSPPSRTRTATDSRPGEGGGGGGNSTSVSSSKPRLESTGKHASTRGAAARQLATKPLSKR</sequence>
<dbReference type="Proteomes" id="UP000673552">
    <property type="component" value="Unassembled WGS sequence"/>
</dbReference>
<feature type="compositionally biased region" description="Polar residues" evidence="1">
    <location>
        <begin position="373"/>
        <end position="382"/>
    </location>
</feature>
<feature type="compositionally biased region" description="Polar residues" evidence="1">
    <location>
        <begin position="336"/>
        <end position="350"/>
    </location>
</feature>
<dbReference type="GeneID" id="92513598"/>
<feature type="region of interest" description="Disordered" evidence="1">
    <location>
        <begin position="1"/>
        <end position="161"/>
    </location>
</feature>
<protein>
    <recommendedName>
        <fullName evidence="4">Intraflagellar transport protein 43</fullName>
    </recommendedName>
</protein>
<feature type="compositionally biased region" description="Low complexity" evidence="1">
    <location>
        <begin position="301"/>
        <end position="317"/>
    </location>
</feature>
<feature type="region of interest" description="Disordered" evidence="1">
    <location>
        <begin position="285"/>
        <end position="434"/>
    </location>
</feature>
<feature type="compositionally biased region" description="Polar residues" evidence="1">
    <location>
        <begin position="56"/>
        <end position="66"/>
    </location>
</feature>
<evidence type="ECO:0000256" key="1">
    <source>
        <dbReference type="SAM" id="MobiDB-lite"/>
    </source>
</evidence>
<organism evidence="2 3">
    <name type="scientific">Leishmania martiniquensis</name>
    <dbReference type="NCBI Taxonomy" id="1580590"/>
    <lineage>
        <taxon>Eukaryota</taxon>
        <taxon>Discoba</taxon>
        <taxon>Euglenozoa</taxon>
        <taxon>Kinetoplastea</taxon>
        <taxon>Metakinetoplastina</taxon>
        <taxon>Trypanosomatida</taxon>
        <taxon>Trypanosomatidae</taxon>
        <taxon>Leishmaniinae</taxon>
        <taxon>Leishmania</taxon>
    </lineage>
</organism>
<dbReference type="RefSeq" id="XP_067177696.1">
    <property type="nucleotide sequence ID" value="XM_067321086.1"/>
</dbReference>
<feature type="compositionally biased region" description="Basic and acidic residues" evidence="1">
    <location>
        <begin position="137"/>
        <end position="148"/>
    </location>
</feature>
<gene>
    <name evidence="2" type="ORF">LSCM1_03548</name>
</gene>
<name>A0A836KIG3_9TRYP</name>
<reference evidence="3" key="2">
    <citation type="journal article" date="2021" name="Sci. Data">
        <title>Chromosome-scale genome sequencing, assembly and annotation of six genomes from subfamily Leishmaniinae.</title>
        <authorList>
            <person name="Almutairi H."/>
            <person name="Urbaniak M.D."/>
            <person name="Bates M.D."/>
            <person name="Jariyapan N."/>
            <person name="Kwakye-Nuako G."/>
            <person name="Thomaz Soccol V."/>
            <person name="Al-Salem W.S."/>
            <person name="Dillon R.J."/>
            <person name="Bates P.A."/>
            <person name="Gatherer D."/>
        </authorList>
    </citation>
    <scope>NUCLEOTIDE SEQUENCE [LARGE SCALE GENOMIC DNA]</scope>
</reference>
<reference evidence="3" key="1">
    <citation type="journal article" date="2021" name="Microbiol. Resour. Announc.">
        <title>LGAAP: Leishmaniinae Genome Assembly and Annotation Pipeline.</title>
        <authorList>
            <person name="Almutairi H."/>
            <person name="Urbaniak M.D."/>
            <person name="Bates M.D."/>
            <person name="Jariyapan N."/>
            <person name="Kwakye-Nuako G."/>
            <person name="Thomaz-Soccol V."/>
            <person name="Al-Salem W.S."/>
            <person name="Dillon R.J."/>
            <person name="Bates P.A."/>
            <person name="Gatherer D."/>
        </authorList>
    </citation>
    <scope>NUCLEOTIDE SEQUENCE [LARGE SCALE GENOMIC DNA]</scope>
</reference>
<feature type="compositionally biased region" description="Polar residues" evidence="1">
    <location>
        <begin position="22"/>
        <end position="47"/>
    </location>
</feature>
<accession>A0A836KIG3</accession>
<proteinExistence type="predicted"/>
<dbReference type="KEGG" id="lmat:92513598"/>
<comment type="caution">
    <text evidence="2">The sequence shown here is derived from an EMBL/GenBank/DDBJ whole genome shotgun (WGS) entry which is preliminary data.</text>
</comment>
<evidence type="ECO:0008006" key="4">
    <source>
        <dbReference type="Google" id="ProtNLM"/>
    </source>
</evidence>
<dbReference type="OrthoDB" id="267109at2759"/>
<dbReference type="EMBL" id="JAFEUZ010000027">
    <property type="protein sequence ID" value="KAG5475431.1"/>
    <property type="molecule type" value="Genomic_DNA"/>
</dbReference>